<name>A0A438BV11_VITVI</name>
<protein>
    <submittedName>
        <fullName evidence="2">Uncharacterized protein</fullName>
    </submittedName>
</protein>
<feature type="region of interest" description="Disordered" evidence="1">
    <location>
        <begin position="137"/>
        <end position="170"/>
    </location>
</feature>
<proteinExistence type="predicted"/>
<dbReference type="EMBL" id="QGNW01002610">
    <property type="protein sequence ID" value="RVW14813.1"/>
    <property type="molecule type" value="Genomic_DNA"/>
</dbReference>
<sequence length="190" mass="20878">MNGQTFGKIEAACIEVLNQCSIPKRRASTPSSTAPMLPRSMNQAASFLSLSCEIDLKGELKGKLPTILFDEELKARDSQFRRANMSFLRTAYTTGFVQTLLVPSVAALSFPIPKEAIQWPCSQQQEENIGVRLDISDSSSGQQMVPTDGSSSSSLREPGRSSELPTCMDSEMGYRDQESIVLHIETHSEI</sequence>
<evidence type="ECO:0000313" key="3">
    <source>
        <dbReference type="Proteomes" id="UP000288805"/>
    </source>
</evidence>
<comment type="caution">
    <text evidence="2">The sequence shown here is derived from an EMBL/GenBank/DDBJ whole genome shotgun (WGS) entry which is preliminary data.</text>
</comment>
<evidence type="ECO:0000256" key="1">
    <source>
        <dbReference type="SAM" id="MobiDB-lite"/>
    </source>
</evidence>
<evidence type="ECO:0000313" key="2">
    <source>
        <dbReference type="EMBL" id="RVW14813.1"/>
    </source>
</evidence>
<organism evidence="2 3">
    <name type="scientific">Vitis vinifera</name>
    <name type="common">Grape</name>
    <dbReference type="NCBI Taxonomy" id="29760"/>
    <lineage>
        <taxon>Eukaryota</taxon>
        <taxon>Viridiplantae</taxon>
        <taxon>Streptophyta</taxon>
        <taxon>Embryophyta</taxon>
        <taxon>Tracheophyta</taxon>
        <taxon>Spermatophyta</taxon>
        <taxon>Magnoliopsida</taxon>
        <taxon>eudicotyledons</taxon>
        <taxon>Gunneridae</taxon>
        <taxon>Pentapetalae</taxon>
        <taxon>rosids</taxon>
        <taxon>Vitales</taxon>
        <taxon>Vitaceae</taxon>
        <taxon>Viteae</taxon>
        <taxon>Vitis</taxon>
    </lineage>
</organism>
<dbReference type="AlphaFoldDB" id="A0A438BV11"/>
<gene>
    <name evidence="2" type="ORF">CK203_072292</name>
</gene>
<dbReference type="Proteomes" id="UP000288805">
    <property type="component" value="Unassembled WGS sequence"/>
</dbReference>
<feature type="compositionally biased region" description="Low complexity" evidence="1">
    <location>
        <begin position="149"/>
        <end position="164"/>
    </location>
</feature>
<accession>A0A438BV11</accession>
<reference evidence="2 3" key="1">
    <citation type="journal article" date="2018" name="PLoS Genet.">
        <title>Population sequencing reveals clonal diversity and ancestral inbreeding in the grapevine cultivar Chardonnay.</title>
        <authorList>
            <person name="Roach M.J."/>
            <person name="Johnson D.L."/>
            <person name="Bohlmann J."/>
            <person name="van Vuuren H.J."/>
            <person name="Jones S.J."/>
            <person name="Pretorius I.S."/>
            <person name="Schmidt S.A."/>
            <person name="Borneman A.R."/>
        </authorList>
    </citation>
    <scope>NUCLEOTIDE SEQUENCE [LARGE SCALE GENOMIC DNA]</scope>
    <source>
        <strain evidence="3">cv. Chardonnay</strain>
        <tissue evidence="2">Leaf</tissue>
    </source>
</reference>